<dbReference type="Proteomes" id="UP000596399">
    <property type="component" value="Segment"/>
</dbReference>
<dbReference type="EMBL" id="MW435857">
    <property type="protein sequence ID" value="QQV92991.1"/>
    <property type="molecule type" value="Genomic_DNA"/>
</dbReference>
<gene>
    <name evidence="2" type="primary">61</name>
    <name evidence="2" type="ORF">SEA_HYDRO_61</name>
</gene>
<sequence length="105" mass="12307">MPWYWRSSKLGVIHITMVRIKPRGPGRPKGPDKLLVPVKMLPDQRRRFKAMCAARDMTYEEMIIAWMDKEDALERRKAAQQKHPLHQPKQASFYPGGGQRVQPRQ</sequence>
<evidence type="ECO:0000313" key="2">
    <source>
        <dbReference type="EMBL" id="QQV92991.1"/>
    </source>
</evidence>
<evidence type="ECO:0000256" key="1">
    <source>
        <dbReference type="SAM" id="MobiDB-lite"/>
    </source>
</evidence>
<accession>A0A7U0GD65</accession>
<feature type="region of interest" description="Disordered" evidence="1">
    <location>
        <begin position="75"/>
        <end position="105"/>
    </location>
</feature>
<proteinExistence type="predicted"/>
<reference evidence="2" key="1">
    <citation type="submission" date="2021-01" db="EMBL/GenBank/DDBJ databases">
        <authorList>
            <person name="Adkins J.M."/>
            <person name="Alame N.W."/>
            <person name="Araujo N.S."/>
            <person name="Barry D.R."/>
            <person name="Bauer H.L."/>
            <person name="Bradford C.E."/>
            <person name="Brotman H.R."/>
            <person name="Burns E.M."/>
            <person name="Buzzelli M.D."/>
            <person name="Carp E.J."/>
            <person name="Chee S.B."/>
            <person name="Collins M.F."/>
            <person name="Conover M."/>
            <person name="Cummings J.D."/>
            <person name="Davis J."/>
            <person name="Delaney B.T."/>
            <person name="Dingus R.L."/>
            <person name="Dugan G.R."/>
            <person name="Dunne C.T."/>
            <person name="Duque M.B."/>
            <person name="Elliot A.P."/>
            <person name="Frye E.K."/>
            <person name="Galolo K.M."/>
            <person name="Garton K.N."/>
            <person name="Gauza S.A."/>
            <person name="Gottschalk C.J."/>
            <person name="Guinand F.M."/>
            <person name="Hajibegli N.H."/>
            <person name="Hartnett M.K."/>
            <person name="Helmann J.S."/>
            <person name="High E.M."/>
            <person name="Hope A.S."/>
            <person name="Hudack J.B."/>
            <person name="Iyer S.V."/>
            <person name="Jimenez I.E."/>
            <person name="Kamal N."/>
            <person name="Kinder A.L."/>
            <person name="Klevins C.T."/>
            <person name="Leosk K.S."/>
            <person name="Liu H."/>
            <person name="McDougal R.K."/>
            <person name="Orr E.C."/>
            <person name="Patel P.A."/>
            <person name="Peterman J.R."/>
            <person name="Pham A.T."/>
            <person name="Pham V.A."/>
            <person name="Poudel K."/>
            <person name="Pribaldi J.A."/>
            <person name="Quainoo C.A."/>
            <person name="Rieck M.N."/>
            <person name="Roberts C.J."/>
            <person name="Rowe A.G."/>
            <person name="Rubenstein R.D."/>
            <person name="Runk B.S."/>
            <person name="Sawyer M.A."/>
            <person name="Scott N.C."/>
            <person name="Shackleford A.R."/>
            <person name="Spain M.A."/>
            <person name="Splisgardt G.I."/>
            <person name="Stadsklev R.A."/>
            <person name="Steele C.E."/>
            <person name="Steele B.R."/>
            <person name="Stephens S.E."/>
            <person name="Stevens M.C."/>
            <person name="Swarm H.V."/>
            <person name="Thai R.H."/>
            <person name="Thomas S.D."/>
            <person name="Tolley J.E."/>
            <person name="Tran V.L."/>
            <person name="Turner M."/>
            <person name="Vaden T.J."/>
            <person name="Villar N.M."/>
            <person name="Vonah M.R."/>
            <person name="Voshell S.M."/>
            <person name="Wallace L.A."/>
            <person name="Williams B.L."/>
            <person name="Yi H."/>
            <person name="Yoon J."/>
            <person name="Yu Z."/>
            <person name="Garlena R.A."/>
            <person name="Russell D.A."/>
            <person name="Pope W.H."/>
            <person name="Jacobs-Sera D."/>
            <person name="Hatfull G.F."/>
        </authorList>
    </citation>
    <scope>NUCLEOTIDE SEQUENCE</scope>
</reference>
<dbReference type="Pfam" id="PF23807">
    <property type="entry name" value="RHH_10"/>
    <property type="match status" value="1"/>
</dbReference>
<protein>
    <submittedName>
        <fullName evidence="2">Ribbon-helix-helix DNA binding domain protein</fullName>
    </submittedName>
</protein>
<organism evidence="2">
    <name type="scientific">Mycobacterium phage Hydro</name>
    <dbReference type="NCBI Taxonomy" id="2801894"/>
    <lineage>
        <taxon>Viruses</taxon>
        <taxon>Duplodnaviria</taxon>
        <taxon>Heunggongvirae</taxon>
        <taxon>Uroviricota</taxon>
        <taxon>Caudoviricetes</taxon>
        <taxon>Bclasvirinae</taxon>
        <taxon>Coopervirus</taxon>
        <taxon>Coopervirus brownCNA</taxon>
    </lineage>
</organism>
<name>A0A7U0GD65_9CAUD</name>
<dbReference type="InterPro" id="IPR056972">
    <property type="entry name" value="RHH_dom-containing"/>
</dbReference>